<feature type="domain" description="F-box" evidence="1">
    <location>
        <begin position="4"/>
        <end position="53"/>
    </location>
</feature>
<proteinExistence type="predicted"/>
<dbReference type="CDD" id="cd22157">
    <property type="entry name" value="F-box_AtFBW1-like"/>
    <property type="match status" value="1"/>
</dbReference>
<keyword evidence="3" id="KW-1185">Reference proteome</keyword>
<dbReference type="OMA" id="TIECSIS"/>
<name>V4L5I7_EUTSA</name>
<dbReference type="InterPro" id="IPR013187">
    <property type="entry name" value="F-box-assoc_dom_typ3"/>
</dbReference>
<dbReference type="eggNOG" id="ENOG502SNHU">
    <property type="taxonomic scope" value="Eukaryota"/>
</dbReference>
<dbReference type="Pfam" id="PF08268">
    <property type="entry name" value="FBA_3"/>
    <property type="match status" value="2"/>
</dbReference>
<evidence type="ECO:0000313" key="3">
    <source>
        <dbReference type="Proteomes" id="UP000030689"/>
    </source>
</evidence>
<dbReference type="Gene3D" id="1.20.1280.50">
    <property type="match status" value="1"/>
</dbReference>
<dbReference type="NCBIfam" id="TIGR01640">
    <property type="entry name" value="F_box_assoc_1"/>
    <property type="match status" value="2"/>
</dbReference>
<dbReference type="SUPFAM" id="SSF81383">
    <property type="entry name" value="F-box domain"/>
    <property type="match status" value="1"/>
</dbReference>
<reference evidence="2 3" key="1">
    <citation type="journal article" date="2013" name="Front. Plant Sci.">
        <title>The Reference Genome of the Halophytic Plant Eutrema salsugineum.</title>
        <authorList>
            <person name="Yang R."/>
            <person name="Jarvis D.E."/>
            <person name="Chen H."/>
            <person name="Beilstein M.A."/>
            <person name="Grimwood J."/>
            <person name="Jenkins J."/>
            <person name="Shu S."/>
            <person name="Prochnik S."/>
            <person name="Xin M."/>
            <person name="Ma C."/>
            <person name="Schmutz J."/>
            <person name="Wing R.A."/>
            <person name="Mitchell-Olds T."/>
            <person name="Schumaker K.S."/>
            <person name="Wang X."/>
        </authorList>
    </citation>
    <scope>NUCLEOTIDE SEQUENCE [LARGE SCALE GENOMIC DNA]</scope>
</reference>
<dbReference type="SMART" id="SM00256">
    <property type="entry name" value="FBOX"/>
    <property type="match status" value="1"/>
</dbReference>
<dbReference type="InterPro" id="IPR017451">
    <property type="entry name" value="F-box-assoc_interact_dom"/>
</dbReference>
<dbReference type="PANTHER" id="PTHR31111:SF125">
    <property type="entry name" value="F-BOX PROTEIN CPR30-LIKE"/>
    <property type="match status" value="1"/>
</dbReference>
<gene>
    <name evidence="2" type="ORF">EUTSA_v10011121mg</name>
</gene>
<sequence length="321" mass="37229">MPSTYSSEQIPIDILIEIFLRLPAKSILRFRCVSKQWASILCRPDFTDLFLTFSSDRPRLLFTFQVDGKWFFFSAPQRQDPDQNLSHDSITIPKVRKGRVRVRNYLGYDPINKEFKVLSMSVIFTRNRQHSGEHQVLTLGTGKLSWRMIECSLHQLPDCDGICIDGVFVTYPLTLMNYKGELGAIQFNMNGYLCGRSTSLELRVLDDAEKHKWSVKTYILSLFWKDFAVDTSRYYHFVGMTDNSELVFSPFIISDPFYIFYYNLGRNTTVRVRIHGIEFVKNQYIYTFLNHVDDVKPILASNFSSATDEKEGIIVPPSTLL</sequence>
<dbReference type="Gramene" id="ESQ45590">
    <property type="protein sequence ID" value="ESQ45590"/>
    <property type="gene ID" value="EUTSA_v10011121mg"/>
</dbReference>
<dbReference type="InterPro" id="IPR036047">
    <property type="entry name" value="F-box-like_dom_sf"/>
</dbReference>
<dbReference type="InterPro" id="IPR001810">
    <property type="entry name" value="F-box_dom"/>
</dbReference>
<evidence type="ECO:0000259" key="1">
    <source>
        <dbReference type="PROSITE" id="PS50181"/>
    </source>
</evidence>
<dbReference type="KEGG" id="eus:EUTSA_v10011121mg"/>
<dbReference type="AlphaFoldDB" id="V4L5I7"/>
<organism evidence="2 3">
    <name type="scientific">Eutrema salsugineum</name>
    <name type="common">Saltwater cress</name>
    <name type="synonym">Sisymbrium salsugineum</name>
    <dbReference type="NCBI Taxonomy" id="72664"/>
    <lineage>
        <taxon>Eukaryota</taxon>
        <taxon>Viridiplantae</taxon>
        <taxon>Streptophyta</taxon>
        <taxon>Embryophyta</taxon>
        <taxon>Tracheophyta</taxon>
        <taxon>Spermatophyta</taxon>
        <taxon>Magnoliopsida</taxon>
        <taxon>eudicotyledons</taxon>
        <taxon>Gunneridae</taxon>
        <taxon>Pentapetalae</taxon>
        <taxon>rosids</taxon>
        <taxon>malvids</taxon>
        <taxon>Brassicales</taxon>
        <taxon>Brassicaceae</taxon>
        <taxon>Eutremeae</taxon>
        <taxon>Eutrema</taxon>
    </lineage>
</organism>
<accession>V4L5I7</accession>
<dbReference type="EMBL" id="KI517435">
    <property type="protein sequence ID" value="ESQ45590.1"/>
    <property type="molecule type" value="Genomic_DNA"/>
</dbReference>
<dbReference type="PROSITE" id="PS50181">
    <property type="entry name" value="FBOX"/>
    <property type="match status" value="1"/>
</dbReference>
<protein>
    <recommendedName>
        <fullName evidence="1">F-box domain-containing protein</fullName>
    </recommendedName>
</protein>
<dbReference type="PANTHER" id="PTHR31111">
    <property type="entry name" value="BNAA05G37150D PROTEIN-RELATED"/>
    <property type="match status" value="1"/>
</dbReference>
<dbReference type="Proteomes" id="UP000030689">
    <property type="component" value="Unassembled WGS sequence"/>
</dbReference>
<dbReference type="Pfam" id="PF00646">
    <property type="entry name" value="F-box"/>
    <property type="match status" value="1"/>
</dbReference>
<evidence type="ECO:0000313" key="2">
    <source>
        <dbReference type="EMBL" id="ESQ45590.1"/>
    </source>
</evidence>